<keyword evidence="4" id="KW-1003">Cell membrane</keyword>
<keyword evidence="6 13" id="KW-0812">Transmembrane</keyword>
<keyword evidence="11" id="KW-0325">Glycoprotein</keyword>
<proteinExistence type="inferred from homology"/>
<evidence type="ECO:0000256" key="7">
    <source>
        <dbReference type="ARBA" id="ARBA00022968"/>
    </source>
</evidence>
<evidence type="ECO:0000256" key="1">
    <source>
        <dbReference type="ARBA" id="ARBA00004245"/>
    </source>
</evidence>
<evidence type="ECO:0000313" key="15">
    <source>
        <dbReference type="Proteomes" id="UP001364617"/>
    </source>
</evidence>
<keyword evidence="10" id="KW-1015">Disulfide bond</keyword>
<sequence length="293" mass="32548">MVRMMTQEQCPHRNNVQSTEKPQLYKVGIYGWRKRCLYFFVLLLMILIVVNLALTIWILKVMNFTIDGMGHLRITERGLKLEGDSEFLQPLYAKEIQSRPGSPLFLQSSKNVSINILNEKKQLVSQLVAGSHGVHARGKMLEVKSSAGKLLFSADDHEVVVGAERLRVMGAEGAVFSNSVETPHVRAEPFKELRLESPTRSLYMEAPKGVKIEADAGDFQATCRSDLRLESKDGEITLDARKIKLLRLPEGKAPSPSGTRQTVFEVCVCPNGKLFLSQAGTGSTCQISSNLCL</sequence>
<dbReference type="GO" id="GO:0048738">
    <property type="term" value="P:cardiac muscle tissue development"/>
    <property type="evidence" value="ECO:0007669"/>
    <property type="project" value="TreeGrafter"/>
</dbReference>
<dbReference type="GO" id="GO:0016012">
    <property type="term" value="C:sarcoglycan complex"/>
    <property type="evidence" value="ECO:0007669"/>
    <property type="project" value="InterPro"/>
</dbReference>
<gene>
    <name evidence="14" type="ORF">R3I93_014916</name>
</gene>
<evidence type="ECO:0000256" key="9">
    <source>
        <dbReference type="ARBA" id="ARBA00023136"/>
    </source>
</evidence>
<dbReference type="InterPro" id="IPR039972">
    <property type="entry name" value="Sarcoglycan_gamma/delta/zeta"/>
</dbReference>
<evidence type="ECO:0000256" key="11">
    <source>
        <dbReference type="ARBA" id="ARBA00023180"/>
    </source>
</evidence>
<evidence type="ECO:0000256" key="6">
    <source>
        <dbReference type="ARBA" id="ARBA00022692"/>
    </source>
</evidence>
<dbReference type="GO" id="GO:0042383">
    <property type="term" value="C:sarcolemma"/>
    <property type="evidence" value="ECO:0007669"/>
    <property type="project" value="UniProtKB-SubCell"/>
</dbReference>
<comment type="similarity">
    <text evidence="3">Belongs to the sarcoglycan beta/delta/gamma/zeta family.</text>
</comment>
<accession>A0AAN9CR17</accession>
<reference evidence="14 15" key="1">
    <citation type="submission" date="2024-02" db="EMBL/GenBank/DDBJ databases">
        <title>Chromosome-level genome assembly of the Eurasian Minnow (Phoxinus phoxinus).</title>
        <authorList>
            <person name="Oriowo T.O."/>
            <person name="Martin S."/>
            <person name="Stange M."/>
            <person name="Chrysostomakis Y."/>
            <person name="Brown T."/>
            <person name="Winkler S."/>
            <person name="Kukowka S."/>
            <person name="Myers E.W."/>
            <person name="Bohne A."/>
        </authorList>
    </citation>
    <scope>NUCLEOTIDE SEQUENCE [LARGE SCALE GENOMIC DNA]</scope>
    <source>
        <strain evidence="14">ZFMK-TIS-60720</strain>
        <tissue evidence="14">Whole Organism</tissue>
    </source>
</reference>
<dbReference type="PANTHER" id="PTHR12939">
    <property type="entry name" value="SARCOGLYCAN"/>
    <property type="match status" value="1"/>
</dbReference>
<evidence type="ECO:0000256" key="5">
    <source>
        <dbReference type="ARBA" id="ARBA00022490"/>
    </source>
</evidence>
<feature type="transmembrane region" description="Helical" evidence="13">
    <location>
        <begin position="36"/>
        <end position="59"/>
    </location>
</feature>
<comment type="caution">
    <text evidence="14">The sequence shown here is derived from an EMBL/GenBank/DDBJ whole genome shotgun (WGS) entry which is preliminary data.</text>
</comment>
<evidence type="ECO:0000256" key="4">
    <source>
        <dbReference type="ARBA" id="ARBA00022475"/>
    </source>
</evidence>
<keyword evidence="9 13" id="KW-0472">Membrane</keyword>
<dbReference type="PANTHER" id="PTHR12939:SF6">
    <property type="entry name" value="DELTA-SARCOGLYCAN"/>
    <property type="match status" value="1"/>
</dbReference>
<keyword evidence="12" id="KW-0206">Cytoskeleton</keyword>
<dbReference type="GO" id="GO:0060047">
    <property type="term" value="P:heart contraction"/>
    <property type="evidence" value="ECO:0007669"/>
    <property type="project" value="TreeGrafter"/>
</dbReference>
<keyword evidence="8 13" id="KW-1133">Transmembrane helix</keyword>
<dbReference type="AlphaFoldDB" id="A0AAN9CR17"/>
<evidence type="ECO:0008006" key="16">
    <source>
        <dbReference type="Google" id="ProtNLM"/>
    </source>
</evidence>
<dbReference type="EMBL" id="JAYKXH010000015">
    <property type="protein sequence ID" value="KAK7143903.1"/>
    <property type="molecule type" value="Genomic_DNA"/>
</dbReference>
<evidence type="ECO:0000256" key="2">
    <source>
        <dbReference type="ARBA" id="ARBA00004274"/>
    </source>
</evidence>
<name>A0AAN9CR17_9TELE</name>
<evidence type="ECO:0000256" key="12">
    <source>
        <dbReference type="ARBA" id="ARBA00023212"/>
    </source>
</evidence>
<evidence type="ECO:0000256" key="13">
    <source>
        <dbReference type="SAM" id="Phobius"/>
    </source>
</evidence>
<evidence type="ECO:0000313" key="14">
    <source>
        <dbReference type="EMBL" id="KAK7143903.1"/>
    </source>
</evidence>
<evidence type="ECO:0000256" key="3">
    <source>
        <dbReference type="ARBA" id="ARBA00007574"/>
    </source>
</evidence>
<keyword evidence="15" id="KW-1185">Reference proteome</keyword>
<dbReference type="GO" id="GO:0005856">
    <property type="term" value="C:cytoskeleton"/>
    <property type="evidence" value="ECO:0007669"/>
    <property type="project" value="UniProtKB-SubCell"/>
</dbReference>
<dbReference type="Pfam" id="PF04790">
    <property type="entry name" value="Sarcoglycan_1"/>
    <property type="match status" value="1"/>
</dbReference>
<evidence type="ECO:0000256" key="10">
    <source>
        <dbReference type="ARBA" id="ARBA00023157"/>
    </source>
</evidence>
<keyword evidence="7" id="KW-0735">Signal-anchor</keyword>
<dbReference type="Proteomes" id="UP001364617">
    <property type="component" value="Unassembled WGS sequence"/>
</dbReference>
<evidence type="ECO:0000256" key="8">
    <source>
        <dbReference type="ARBA" id="ARBA00022989"/>
    </source>
</evidence>
<organism evidence="14 15">
    <name type="scientific">Phoxinus phoxinus</name>
    <name type="common">Eurasian minnow</name>
    <dbReference type="NCBI Taxonomy" id="58324"/>
    <lineage>
        <taxon>Eukaryota</taxon>
        <taxon>Metazoa</taxon>
        <taxon>Chordata</taxon>
        <taxon>Craniata</taxon>
        <taxon>Vertebrata</taxon>
        <taxon>Euteleostomi</taxon>
        <taxon>Actinopterygii</taxon>
        <taxon>Neopterygii</taxon>
        <taxon>Teleostei</taxon>
        <taxon>Ostariophysi</taxon>
        <taxon>Cypriniformes</taxon>
        <taxon>Leuciscidae</taxon>
        <taxon>Phoxininae</taxon>
        <taxon>Phoxinus</taxon>
    </lineage>
</organism>
<keyword evidence="5" id="KW-0963">Cytoplasm</keyword>
<comment type="subcellular location">
    <subcellularLocation>
        <location evidence="2">Cell membrane</location>
        <location evidence="2">Sarcolemma</location>
        <topology evidence="2">Single-pass type II membrane protein</topology>
    </subcellularLocation>
    <subcellularLocation>
        <location evidence="1">Cytoplasm</location>
        <location evidence="1">Cytoskeleton</location>
    </subcellularLocation>
</comment>
<protein>
    <recommendedName>
        <fullName evidence="16">Sarcoglycan delta</fullName>
    </recommendedName>
</protein>
<dbReference type="InterPro" id="IPR006875">
    <property type="entry name" value="Sarcoglycan"/>
</dbReference>